<name>A0ABP8K509_9MICO</name>
<dbReference type="Proteomes" id="UP001500945">
    <property type="component" value="Unassembled WGS sequence"/>
</dbReference>
<evidence type="ECO:0000259" key="7">
    <source>
        <dbReference type="PROSITE" id="PS51462"/>
    </source>
</evidence>
<dbReference type="EMBL" id="BAABGM010000003">
    <property type="protein sequence ID" value="GAA4400135.1"/>
    <property type="molecule type" value="Genomic_DNA"/>
</dbReference>
<dbReference type="InterPro" id="IPR015797">
    <property type="entry name" value="NUDIX_hydrolase-like_dom_sf"/>
</dbReference>
<dbReference type="CDD" id="cd18870">
    <property type="entry name" value="NUDIX_AcylCoAdiphos_Nudt19"/>
    <property type="match status" value="1"/>
</dbReference>
<accession>A0ABP8K509</accession>
<evidence type="ECO:0000256" key="2">
    <source>
        <dbReference type="ARBA" id="ARBA00001946"/>
    </source>
</evidence>
<comment type="cofactor">
    <cofactor evidence="1">
        <name>Mn(2+)</name>
        <dbReference type="ChEBI" id="CHEBI:29035"/>
    </cofactor>
</comment>
<dbReference type="RefSeq" id="WP_345202653.1">
    <property type="nucleotide sequence ID" value="NZ_BAABGM010000003.1"/>
</dbReference>
<dbReference type="SUPFAM" id="SSF55811">
    <property type="entry name" value="Nudix"/>
    <property type="match status" value="1"/>
</dbReference>
<sequence>MADGQPVGRVVEHPVSRDPGLGERAAAWLAAPERVVVRARAAATVMLVRDGDAGPEVFVQRRVASMAFAPSTVVFPGGGVDAVDHQLDVETPGLAELAAAMGVGVAEAAPFAAAAVREVEEECAVRLSVADLRGRAHWVTPEFEPRRYDTWILAAGMPAGQHATGTTTESDHSTWVRPRELLSRHRAGEVRMLPPTVVSLEQLAAFGDAASFLADRPRVARVLPELVLGDDGLPVLRTVLP</sequence>
<evidence type="ECO:0000313" key="9">
    <source>
        <dbReference type="Proteomes" id="UP001500945"/>
    </source>
</evidence>
<keyword evidence="6" id="KW-0464">Manganese</keyword>
<evidence type="ECO:0000256" key="5">
    <source>
        <dbReference type="ARBA" id="ARBA00022842"/>
    </source>
</evidence>
<reference evidence="9" key="1">
    <citation type="journal article" date="2019" name="Int. J. Syst. Evol. Microbiol.">
        <title>The Global Catalogue of Microorganisms (GCM) 10K type strain sequencing project: providing services to taxonomists for standard genome sequencing and annotation.</title>
        <authorList>
            <consortium name="The Broad Institute Genomics Platform"/>
            <consortium name="The Broad Institute Genome Sequencing Center for Infectious Disease"/>
            <person name="Wu L."/>
            <person name="Ma J."/>
        </authorList>
    </citation>
    <scope>NUCLEOTIDE SEQUENCE [LARGE SCALE GENOMIC DNA]</scope>
    <source>
        <strain evidence="9">JCM 17809</strain>
    </source>
</reference>
<comment type="cofactor">
    <cofactor evidence="2">
        <name>Mg(2+)</name>
        <dbReference type="ChEBI" id="CHEBI:18420"/>
    </cofactor>
</comment>
<evidence type="ECO:0000256" key="4">
    <source>
        <dbReference type="ARBA" id="ARBA00022801"/>
    </source>
</evidence>
<proteinExistence type="predicted"/>
<keyword evidence="3" id="KW-0479">Metal-binding</keyword>
<keyword evidence="4" id="KW-0378">Hydrolase</keyword>
<dbReference type="InterPro" id="IPR039121">
    <property type="entry name" value="NUDT19"/>
</dbReference>
<dbReference type="InterPro" id="IPR000086">
    <property type="entry name" value="NUDIX_hydrolase_dom"/>
</dbReference>
<comment type="caution">
    <text evidence="8">The sequence shown here is derived from an EMBL/GenBank/DDBJ whole genome shotgun (WGS) entry which is preliminary data.</text>
</comment>
<dbReference type="PANTHER" id="PTHR12318:SF0">
    <property type="entry name" value="ACYL-COENZYME A DIPHOSPHATASE NUDT19"/>
    <property type="match status" value="1"/>
</dbReference>
<organism evidence="8 9">
    <name type="scientific">Fodinibacter luteus</name>
    <dbReference type="NCBI Taxonomy" id="552064"/>
    <lineage>
        <taxon>Bacteria</taxon>
        <taxon>Bacillati</taxon>
        <taxon>Actinomycetota</taxon>
        <taxon>Actinomycetes</taxon>
        <taxon>Micrococcales</taxon>
        <taxon>Intrasporangiaceae</taxon>
        <taxon>Fodinibacter (ex Wang et al. 2009)</taxon>
    </lineage>
</organism>
<protein>
    <recommendedName>
        <fullName evidence="7">Nudix hydrolase domain-containing protein</fullName>
    </recommendedName>
</protein>
<dbReference type="Gene3D" id="3.90.79.10">
    <property type="entry name" value="Nucleoside Triphosphate Pyrophosphohydrolase"/>
    <property type="match status" value="2"/>
</dbReference>
<dbReference type="PROSITE" id="PS51462">
    <property type="entry name" value="NUDIX"/>
    <property type="match status" value="1"/>
</dbReference>
<feature type="domain" description="Nudix hydrolase" evidence="7">
    <location>
        <begin position="38"/>
        <end position="198"/>
    </location>
</feature>
<evidence type="ECO:0000256" key="3">
    <source>
        <dbReference type="ARBA" id="ARBA00022723"/>
    </source>
</evidence>
<dbReference type="PANTHER" id="PTHR12318">
    <property type="entry name" value="TESTOSTERONE-REGULATED PROTEIN RP2"/>
    <property type="match status" value="1"/>
</dbReference>
<dbReference type="Pfam" id="PF00293">
    <property type="entry name" value="NUDIX"/>
    <property type="match status" value="1"/>
</dbReference>
<gene>
    <name evidence="8" type="ORF">GCM10023168_08600</name>
</gene>
<keyword evidence="5" id="KW-0460">Magnesium</keyword>
<evidence type="ECO:0000256" key="1">
    <source>
        <dbReference type="ARBA" id="ARBA00001936"/>
    </source>
</evidence>
<keyword evidence="9" id="KW-1185">Reference proteome</keyword>
<evidence type="ECO:0000313" key="8">
    <source>
        <dbReference type="EMBL" id="GAA4400135.1"/>
    </source>
</evidence>
<evidence type="ECO:0000256" key="6">
    <source>
        <dbReference type="ARBA" id="ARBA00023211"/>
    </source>
</evidence>